<sequence length="393" mass="44828">MNDIITIPVVLSSEMLFGIPVTYSSDEDSDVTDEENIVTMMLIKSRKIKKPQRIENYIEATISGYTKQEFQQHFRVTIEAYEQLLQTVGPYLMRQAATGRSTVQVEKQLLSVIWILVTPDSYRSVGERFGLAKSSLSQCFKRVVKILNAVAPTIIKWPEGMQLQNVERRFHAFARMPHCIGAIDGTYVEIKAPKEDPQSYITRKCNYAFTLQAIAVPSLKFTDAFIGYPGSVSDSRIFKNSDFYNAVNANMGHYFAEEHYLIGDKAYPNLPWCIAPYINRGNLNAAQVYFNTVHAQTRQVIERSFALLFGRFRRLKFLDMNDTKLIPATVIAACVLHNVCLDFHDLHIDDYINNGIDYVVNNNDGDDGIGENVAIEGRRRRDALCRQIFLNRH</sequence>
<dbReference type="OrthoDB" id="6603336at2759"/>
<keyword evidence="5" id="KW-0479">Metal-binding</keyword>
<evidence type="ECO:0000256" key="2">
    <source>
        <dbReference type="ARBA" id="ARBA00004123"/>
    </source>
</evidence>
<evidence type="ECO:0000313" key="9">
    <source>
        <dbReference type="EMBL" id="EFA13039.1"/>
    </source>
</evidence>
<dbReference type="Proteomes" id="UP000007266">
    <property type="component" value="Unassembled WGS sequence"/>
</dbReference>
<evidence type="ECO:0000313" key="10">
    <source>
        <dbReference type="Proteomes" id="UP000007266"/>
    </source>
</evidence>
<dbReference type="GO" id="GO:0004518">
    <property type="term" value="F:nuclease activity"/>
    <property type="evidence" value="ECO:0007669"/>
    <property type="project" value="UniProtKB-KW"/>
</dbReference>
<dbReference type="PANTHER" id="PTHR22930:SF85">
    <property type="entry name" value="GH03217P-RELATED"/>
    <property type="match status" value="1"/>
</dbReference>
<dbReference type="InterPro" id="IPR027806">
    <property type="entry name" value="HARBI1_dom"/>
</dbReference>
<dbReference type="Pfam" id="PF13359">
    <property type="entry name" value="DDE_Tnp_4"/>
    <property type="match status" value="1"/>
</dbReference>
<evidence type="ECO:0000259" key="8">
    <source>
        <dbReference type="Pfam" id="PF13359"/>
    </source>
</evidence>
<dbReference type="KEGG" id="tca:107398176"/>
<protein>
    <recommendedName>
        <fullName evidence="8">DDE Tnp4 domain-containing protein</fullName>
    </recommendedName>
</protein>
<keyword evidence="4" id="KW-0540">Nuclease</keyword>
<name>D2CFX1_TRICA</name>
<comment type="subcellular location">
    <subcellularLocation>
        <location evidence="2">Nucleus</location>
    </subcellularLocation>
</comment>
<dbReference type="InParanoid" id="D2CFX1"/>
<dbReference type="OMA" id="TRKCNYA"/>
<comment type="similarity">
    <text evidence="3">Belongs to the HARBI1 family.</text>
</comment>
<evidence type="ECO:0000256" key="6">
    <source>
        <dbReference type="ARBA" id="ARBA00022801"/>
    </source>
</evidence>
<keyword evidence="6" id="KW-0378">Hydrolase</keyword>
<dbReference type="GO" id="GO:0016787">
    <property type="term" value="F:hydrolase activity"/>
    <property type="evidence" value="ECO:0007669"/>
    <property type="project" value="UniProtKB-KW"/>
</dbReference>
<dbReference type="InterPro" id="IPR045249">
    <property type="entry name" value="HARBI1-like"/>
</dbReference>
<evidence type="ECO:0000256" key="3">
    <source>
        <dbReference type="ARBA" id="ARBA00006958"/>
    </source>
</evidence>
<reference evidence="9 10" key="2">
    <citation type="journal article" date="2010" name="Nucleic Acids Res.">
        <title>BeetleBase in 2010: revisions to provide comprehensive genomic information for Tribolium castaneum.</title>
        <authorList>
            <person name="Kim H.S."/>
            <person name="Murphy T."/>
            <person name="Xia J."/>
            <person name="Caragea D."/>
            <person name="Park Y."/>
            <person name="Beeman R.W."/>
            <person name="Lorenzen M.D."/>
            <person name="Butcher S."/>
            <person name="Manak J.R."/>
            <person name="Brown S.J."/>
        </authorList>
    </citation>
    <scope>NUCLEOTIDE SEQUENCE [LARGE SCALE GENOMIC DNA]</scope>
    <source>
        <strain evidence="9 10">Georgia GA2</strain>
    </source>
</reference>
<dbReference type="GO" id="GO:0046872">
    <property type="term" value="F:metal ion binding"/>
    <property type="evidence" value="ECO:0007669"/>
    <property type="project" value="UniProtKB-KW"/>
</dbReference>
<dbReference type="PhylomeDB" id="D2CFX1"/>
<proteinExistence type="inferred from homology"/>
<accession>D2CFX1</accession>
<keyword evidence="10" id="KW-1185">Reference proteome</keyword>
<dbReference type="PANTHER" id="PTHR22930">
    <property type="match status" value="1"/>
</dbReference>
<evidence type="ECO:0000256" key="1">
    <source>
        <dbReference type="ARBA" id="ARBA00001968"/>
    </source>
</evidence>
<dbReference type="eggNOG" id="KOG4585">
    <property type="taxonomic scope" value="Eukaryota"/>
</dbReference>
<evidence type="ECO:0000256" key="7">
    <source>
        <dbReference type="ARBA" id="ARBA00023242"/>
    </source>
</evidence>
<organism evidence="9 10">
    <name type="scientific">Tribolium castaneum</name>
    <name type="common">Red flour beetle</name>
    <dbReference type="NCBI Taxonomy" id="7070"/>
    <lineage>
        <taxon>Eukaryota</taxon>
        <taxon>Metazoa</taxon>
        <taxon>Ecdysozoa</taxon>
        <taxon>Arthropoda</taxon>
        <taxon>Hexapoda</taxon>
        <taxon>Insecta</taxon>
        <taxon>Pterygota</taxon>
        <taxon>Neoptera</taxon>
        <taxon>Endopterygota</taxon>
        <taxon>Coleoptera</taxon>
        <taxon>Polyphaga</taxon>
        <taxon>Cucujiformia</taxon>
        <taxon>Tenebrionidae</taxon>
        <taxon>Tenebrionidae incertae sedis</taxon>
        <taxon>Tribolium</taxon>
    </lineage>
</organism>
<dbReference type="AlphaFoldDB" id="D2CFX1"/>
<dbReference type="EMBL" id="KQ972625">
    <property type="protein sequence ID" value="EFA13039.1"/>
    <property type="molecule type" value="Genomic_DNA"/>
</dbReference>
<feature type="domain" description="DDE Tnp4" evidence="8">
    <location>
        <begin position="183"/>
        <end position="338"/>
    </location>
</feature>
<keyword evidence="7" id="KW-0539">Nucleus</keyword>
<comment type="cofactor">
    <cofactor evidence="1">
        <name>a divalent metal cation</name>
        <dbReference type="ChEBI" id="CHEBI:60240"/>
    </cofactor>
</comment>
<dbReference type="KEGG" id="tca:103312370"/>
<dbReference type="GO" id="GO:0005634">
    <property type="term" value="C:nucleus"/>
    <property type="evidence" value="ECO:0007669"/>
    <property type="project" value="UniProtKB-SubCell"/>
</dbReference>
<evidence type="ECO:0000256" key="5">
    <source>
        <dbReference type="ARBA" id="ARBA00022723"/>
    </source>
</evidence>
<evidence type="ECO:0000256" key="4">
    <source>
        <dbReference type="ARBA" id="ARBA00022722"/>
    </source>
</evidence>
<reference evidence="9 10" key="1">
    <citation type="journal article" date="2008" name="Nature">
        <title>The genome of the model beetle and pest Tribolium castaneum.</title>
        <authorList>
            <consortium name="Tribolium Genome Sequencing Consortium"/>
            <person name="Richards S."/>
            <person name="Gibbs R.A."/>
            <person name="Weinstock G.M."/>
            <person name="Brown S.J."/>
            <person name="Denell R."/>
            <person name="Beeman R.W."/>
            <person name="Gibbs R."/>
            <person name="Beeman R.W."/>
            <person name="Brown S.J."/>
            <person name="Bucher G."/>
            <person name="Friedrich M."/>
            <person name="Grimmelikhuijzen C.J."/>
            <person name="Klingler M."/>
            <person name="Lorenzen M."/>
            <person name="Richards S."/>
            <person name="Roth S."/>
            <person name="Schroder R."/>
            <person name="Tautz D."/>
            <person name="Zdobnov E.M."/>
            <person name="Muzny D."/>
            <person name="Gibbs R.A."/>
            <person name="Weinstock G.M."/>
            <person name="Attaway T."/>
            <person name="Bell S."/>
            <person name="Buhay C.J."/>
            <person name="Chandrabose M.N."/>
            <person name="Chavez D."/>
            <person name="Clerk-Blankenburg K.P."/>
            <person name="Cree A."/>
            <person name="Dao M."/>
            <person name="Davis C."/>
            <person name="Chacko J."/>
            <person name="Dinh H."/>
            <person name="Dugan-Rocha S."/>
            <person name="Fowler G."/>
            <person name="Garner T.T."/>
            <person name="Garnes J."/>
            <person name="Gnirke A."/>
            <person name="Hawes A."/>
            <person name="Hernandez J."/>
            <person name="Hines S."/>
            <person name="Holder M."/>
            <person name="Hume J."/>
            <person name="Jhangiani S.N."/>
            <person name="Joshi V."/>
            <person name="Khan Z.M."/>
            <person name="Jackson L."/>
            <person name="Kovar C."/>
            <person name="Kowis A."/>
            <person name="Lee S."/>
            <person name="Lewis L.R."/>
            <person name="Margolis J."/>
            <person name="Morgan M."/>
            <person name="Nazareth L.V."/>
            <person name="Nguyen N."/>
            <person name="Okwuonu G."/>
            <person name="Parker D."/>
            <person name="Richards S."/>
            <person name="Ruiz S.J."/>
            <person name="Santibanez J."/>
            <person name="Savard J."/>
            <person name="Scherer S.E."/>
            <person name="Schneider B."/>
            <person name="Sodergren E."/>
            <person name="Tautz D."/>
            <person name="Vattahil S."/>
            <person name="Villasana D."/>
            <person name="White C.S."/>
            <person name="Wright R."/>
            <person name="Park Y."/>
            <person name="Beeman R.W."/>
            <person name="Lord J."/>
            <person name="Oppert B."/>
            <person name="Lorenzen M."/>
            <person name="Brown S."/>
            <person name="Wang L."/>
            <person name="Savard J."/>
            <person name="Tautz D."/>
            <person name="Richards S."/>
            <person name="Weinstock G."/>
            <person name="Gibbs R.A."/>
            <person name="Liu Y."/>
            <person name="Worley K."/>
            <person name="Weinstock G."/>
            <person name="Elsik C.G."/>
            <person name="Reese J.T."/>
            <person name="Elhaik E."/>
            <person name="Landan G."/>
            <person name="Graur D."/>
            <person name="Arensburger P."/>
            <person name="Atkinson P."/>
            <person name="Beeman R.W."/>
            <person name="Beidler J."/>
            <person name="Brown S.J."/>
            <person name="Demuth J.P."/>
            <person name="Drury D.W."/>
            <person name="Du Y.Z."/>
            <person name="Fujiwara H."/>
            <person name="Lorenzen M."/>
            <person name="Maselli V."/>
            <person name="Osanai M."/>
            <person name="Park Y."/>
            <person name="Robertson H.M."/>
            <person name="Tu Z."/>
            <person name="Wang J.J."/>
            <person name="Wang S."/>
            <person name="Richards S."/>
            <person name="Song H."/>
            <person name="Zhang L."/>
            <person name="Sodergren E."/>
            <person name="Werner D."/>
            <person name="Stanke M."/>
            <person name="Morgenstern B."/>
            <person name="Solovyev V."/>
            <person name="Kosarev P."/>
            <person name="Brown G."/>
            <person name="Chen H.C."/>
            <person name="Ermolaeva O."/>
            <person name="Hlavina W."/>
            <person name="Kapustin Y."/>
            <person name="Kiryutin B."/>
            <person name="Kitts P."/>
            <person name="Maglott D."/>
            <person name="Pruitt K."/>
            <person name="Sapojnikov V."/>
            <person name="Souvorov A."/>
            <person name="Mackey A.J."/>
            <person name="Waterhouse R.M."/>
            <person name="Wyder S."/>
            <person name="Zdobnov E.M."/>
            <person name="Zdobnov E.M."/>
            <person name="Wyder S."/>
            <person name="Kriventseva E.V."/>
            <person name="Kadowaki T."/>
            <person name="Bork P."/>
            <person name="Aranda M."/>
            <person name="Bao R."/>
            <person name="Beermann A."/>
            <person name="Berns N."/>
            <person name="Bolognesi R."/>
            <person name="Bonneton F."/>
            <person name="Bopp D."/>
            <person name="Brown S.J."/>
            <person name="Bucher G."/>
            <person name="Butts T."/>
            <person name="Chaumot A."/>
            <person name="Denell R.E."/>
            <person name="Ferrier D.E."/>
            <person name="Friedrich M."/>
            <person name="Gordon C.M."/>
            <person name="Jindra M."/>
            <person name="Klingler M."/>
            <person name="Lan Q."/>
            <person name="Lattorff H.M."/>
            <person name="Laudet V."/>
            <person name="von Levetsow C."/>
            <person name="Liu Z."/>
            <person name="Lutz R."/>
            <person name="Lynch J.A."/>
            <person name="da Fonseca R.N."/>
            <person name="Posnien N."/>
            <person name="Reuter R."/>
            <person name="Roth S."/>
            <person name="Savard J."/>
            <person name="Schinko J.B."/>
            <person name="Schmitt C."/>
            <person name="Schoppmeier M."/>
            <person name="Schroder R."/>
            <person name="Shippy T.D."/>
            <person name="Simonnet F."/>
            <person name="Marques-Souza H."/>
            <person name="Tautz D."/>
            <person name="Tomoyasu Y."/>
            <person name="Trauner J."/>
            <person name="Van der Zee M."/>
            <person name="Vervoort M."/>
            <person name="Wittkopp N."/>
            <person name="Wimmer E.A."/>
            <person name="Yang X."/>
            <person name="Jones A.K."/>
            <person name="Sattelle D.B."/>
            <person name="Ebert P.R."/>
            <person name="Nelson D."/>
            <person name="Scott J.G."/>
            <person name="Beeman R.W."/>
            <person name="Muthukrishnan S."/>
            <person name="Kramer K.J."/>
            <person name="Arakane Y."/>
            <person name="Beeman R.W."/>
            <person name="Zhu Q."/>
            <person name="Hogenkamp D."/>
            <person name="Dixit R."/>
            <person name="Oppert B."/>
            <person name="Jiang H."/>
            <person name="Zou Z."/>
            <person name="Marshall J."/>
            <person name="Elpidina E."/>
            <person name="Vinokurov K."/>
            <person name="Oppert C."/>
            <person name="Zou Z."/>
            <person name="Evans J."/>
            <person name="Lu Z."/>
            <person name="Zhao P."/>
            <person name="Sumathipala N."/>
            <person name="Altincicek B."/>
            <person name="Vilcinskas A."/>
            <person name="Williams M."/>
            <person name="Hultmark D."/>
            <person name="Hetru C."/>
            <person name="Jiang H."/>
            <person name="Grimmelikhuijzen C.J."/>
            <person name="Hauser F."/>
            <person name="Cazzamali G."/>
            <person name="Williamson M."/>
            <person name="Park Y."/>
            <person name="Li B."/>
            <person name="Tanaka Y."/>
            <person name="Predel R."/>
            <person name="Neupert S."/>
            <person name="Schachtner J."/>
            <person name="Verleyen P."/>
            <person name="Raible F."/>
            <person name="Bork P."/>
            <person name="Friedrich M."/>
            <person name="Walden K.K."/>
            <person name="Robertson H.M."/>
            <person name="Angeli S."/>
            <person name="Foret S."/>
            <person name="Bucher G."/>
            <person name="Schuetz S."/>
            <person name="Maleszka R."/>
            <person name="Wimmer E.A."/>
            <person name="Beeman R.W."/>
            <person name="Lorenzen M."/>
            <person name="Tomoyasu Y."/>
            <person name="Miller S.C."/>
            <person name="Grossmann D."/>
            <person name="Bucher G."/>
        </authorList>
    </citation>
    <scope>NUCLEOTIDE SEQUENCE [LARGE SCALE GENOMIC DNA]</scope>
    <source>
        <strain evidence="9 10">Georgia GA2</strain>
    </source>
</reference>
<dbReference type="HOGENOM" id="CLU_018552_3_2_1"/>
<gene>
    <name evidence="9" type="primary">AUGUSTUS-3.0.2_10570</name>
    <name evidence="9" type="ORF">TcasGA2_TC010570</name>
</gene>